<keyword evidence="3" id="KW-1185">Reference proteome</keyword>
<dbReference type="Gene3D" id="2.30.30.40">
    <property type="entry name" value="SH3 Domains"/>
    <property type="match status" value="2"/>
</dbReference>
<dbReference type="Proteomes" id="UP001056539">
    <property type="component" value="Chromosome"/>
</dbReference>
<proteinExistence type="predicted"/>
<dbReference type="InterPro" id="IPR052354">
    <property type="entry name" value="Cell_Wall_Dynamics_Protein"/>
</dbReference>
<dbReference type="InterPro" id="IPR003646">
    <property type="entry name" value="SH3-like_bac-type"/>
</dbReference>
<dbReference type="SMART" id="SM00287">
    <property type="entry name" value="SH3b"/>
    <property type="match status" value="2"/>
</dbReference>
<sequence length="387" mass="44794">MRKQYIILLIFLLEIYFLAGSWALTTKPLKTKSGEVYVIEDAPLFEGPLTNSKAIWEVPCFRIVKILSNVGDEWFYVDTYYPIPYEVRKTEKPTEFPTYRGWLRRKNLAGDIDFKRIKQFPSLFMKVSEAEEGYSLRTYSNGLFLYVQTTLRLGKETLSWSKQGYIYQCVLNPSLFLFEGIEAFIFSEEGIEILSPFVCGVEVFTNIPNFPAWARDEIPPLLVDQTKGENINVRENPSTNAPVLAKLNKERKVTILDWAEEVIEIGDKQGTWVYVDTGIVDNNKKPIRGWIFDAYLSYKQPDMSHYFEYYFILDTENVNLRAKPSTNSQVLLRLRKGAKVKVLEWSDKTLTIGDRSGSWVYVDTGIKDKSGNTIKGWIVDIYLDEEE</sequence>
<dbReference type="Pfam" id="PF08239">
    <property type="entry name" value="SH3_3"/>
    <property type="match status" value="2"/>
</dbReference>
<reference evidence="2" key="1">
    <citation type="submission" date="2021-04" db="EMBL/GenBank/DDBJ databases">
        <authorList>
            <person name="Postec A."/>
        </authorList>
    </citation>
    <scope>NUCLEOTIDE SEQUENCE</scope>
    <source>
        <strain evidence="2">F1F22</strain>
    </source>
</reference>
<protein>
    <submittedName>
        <fullName evidence="2">SH3 domain-containing protein</fullName>
    </submittedName>
</protein>
<dbReference type="PANTHER" id="PTHR34408">
    <property type="entry name" value="FAMILY PROTEIN, PUTATIVE-RELATED"/>
    <property type="match status" value="1"/>
</dbReference>
<gene>
    <name evidence="2" type="ORF">KDW03_06425</name>
</gene>
<dbReference type="RefSeq" id="WP_271434268.1">
    <property type="nucleotide sequence ID" value="NZ_CP073355.1"/>
</dbReference>
<feature type="domain" description="SH3b" evidence="1">
    <location>
        <begin position="307"/>
        <end position="370"/>
    </location>
</feature>
<dbReference type="PANTHER" id="PTHR34408:SF1">
    <property type="entry name" value="GLYCOSYL HYDROLASE FAMILY 19 DOMAIN-CONTAINING PROTEIN HI_1415"/>
    <property type="match status" value="1"/>
</dbReference>
<name>A0AAX3BA61_9SPIR</name>
<accession>A0AAX3BA61</accession>
<dbReference type="AlphaFoldDB" id="A0AAX3BA61"/>
<dbReference type="KEGG" id="taqu:KDW03_06425"/>
<evidence type="ECO:0000313" key="3">
    <source>
        <dbReference type="Proteomes" id="UP001056539"/>
    </source>
</evidence>
<evidence type="ECO:0000313" key="2">
    <source>
        <dbReference type="EMBL" id="URA09141.1"/>
    </source>
</evidence>
<evidence type="ECO:0000259" key="1">
    <source>
        <dbReference type="SMART" id="SM00287"/>
    </source>
</evidence>
<dbReference type="EMBL" id="CP073355">
    <property type="protein sequence ID" value="URA09141.1"/>
    <property type="molecule type" value="Genomic_DNA"/>
</dbReference>
<organism evidence="2 3">
    <name type="scientific">Thermospira aquatica</name>
    <dbReference type="NCBI Taxonomy" id="2828656"/>
    <lineage>
        <taxon>Bacteria</taxon>
        <taxon>Pseudomonadati</taxon>
        <taxon>Spirochaetota</taxon>
        <taxon>Spirochaetia</taxon>
        <taxon>Brevinematales</taxon>
        <taxon>Thermospiraceae</taxon>
        <taxon>Thermospira</taxon>
    </lineage>
</organism>
<reference evidence="2" key="2">
    <citation type="submission" date="2022-06" db="EMBL/GenBank/DDBJ databases">
        <title>Thermospira aquatica gen. nov., sp. nov.</title>
        <authorList>
            <person name="Ben Ali Gam Z."/>
            <person name="Labat M."/>
        </authorList>
    </citation>
    <scope>NUCLEOTIDE SEQUENCE</scope>
    <source>
        <strain evidence="2">F1F22</strain>
    </source>
</reference>
<feature type="domain" description="SH3b" evidence="1">
    <location>
        <begin position="227"/>
        <end position="283"/>
    </location>
</feature>